<dbReference type="Pfam" id="PF04002">
    <property type="entry name" value="RadC"/>
    <property type="match status" value="1"/>
</dbReference>
<dbReference type="AlphaFoldDB" id="A0A316H1C3"/>
<comment type="caution">
    <text evidence="7">The sequence shown here is derived from an EMBL/GenBank/DDBJ whole genome shotgun (WGS) entry which is preliminary data.</text>
</comment>
<dbReference type="RefSeq" id="WP_281270991.1">
    <property type="nucleotide sequence ID" value="NZ_QGHA01000012.1"/>
</dbReference>
<keyword evidence="3" id="KW-0378">Hydrolase</keyword>
<gene>
    <name evidence="7" type="ORF">LX99_04418</name>
</gene>
<accession>A0A316H1C3</accession>
<feature type="domain" description="MPN" evidence="6">
    <location>
        <begin position="27"/>
        <end position="152"/>
    </location>
</feature>
<name>A0A316H1C3_9SPHI</name>
<protein>
    <submittedName>
        <fullName evidence="7">DNA repair protein RadC</fullName>
    </submittedName>
</protein>
<sequence length="169" mass="18976">MSLSHFYQIPEIELSYKRKAKITEAPKISKSAEAYRLLMDQWDENKIDFVEQAKLLLLNRANRVIGISNISTGGGAGTFVDTRLIFVAALKANASSIILAHNHPSGNLAPSSFDSAMTKRIRDAGKLLEIELLDHLIIASEGYYSFDEELAYQRVERFGTISYEVMMPF</sequence>
<dbReference type="PANTHER" id="PTHR30471">
    <property type="entry name" value="DNA REPAIR PROTEIN RADC"/>
    <property type="match status" value="1"/>
</dbReference>
<evidence type="ECO:0000313" key="8">
    <source>
        <dbReference type="Proteomes" id="UP000245678"/>
    </source>
</evidence>
<dbReference type="PANTHER" id="PTHR30471:SF3">
    <property type="entry name" value="UPF0758 PROTEIN YEES-RELATED"/>
    <property type="match status" value="1"/>
</dbReference>
<dbReference type="GO" id="GO:0006508">
    <property type="term" value="P:proteolysis"/>
    <property type="evidence" value="ECO:0007669"/>
    <property type="project" value="UniProtKB-KW"/>
</dbReference>
<keyword evidence="4" id="KW-0862">Zinc</keyword>
<dbReference type="Gene3D" id="3.40.140.10">
    <property type="entry name" value="Cytidine Deaminase, domain 2"/>
    <property type="match status" value="1"/>
</dbReference>
<evidence type="ECO:0000256" key="3">
    <source>
        <dbReference type="ARBA" id="ARBA00022801"/>
    </source>
</evidence>
<dbReference type="InterPro" id="IPR037518">
    <property type="entry name" value="MPN"/>
</dbReference>
<keyword evidence="5" id="KW-0482">Metalloprotease</keyword>
<dbReference type="InterPro" id="IPR001405">
    <property type="entry name" value="UPF0758"/>
</dbReference>
<evidence type="ECO:0000256" key="5">
    <source>
        <dbReference type="ARBA" id="ARBA00023049"/>
    </source>
</evidence>
<dbReference type="GO" id="GO:0008237">
    <property type="term" value="F:metallopeptidase activity"/>
    <property type="evidence" value="ECO:0007669"/>
    <property type="project" value="UniProtKB-KW"/>
</dbReference>
<organism evidence="7 8">
    <name type="scientific">Mucilaginibacter oryzae</name>
    <dbReference type="NCBI Taxonomy" id="468058"/>
    <lineage>
        <taxon>Bacteria</taxon>
        <taxon>Pseudomonadati</taxon>
        <taxon>Bacteroidota</taxon>
        <taxon>Sphingobacteriia</taxon>
        <taxon>Sphingobacteriales</taxon>
        <taxon>Sphingobacteriaceae</taxon>
        <taxon>Mucilaginibacter</taxon>
    </lineage>
</organism>
<dbReference type="InterPro" id="IPR025657">
    <property type="entry name" value="RadC_JAB"/>
</dbReference>
<keyword evidence="8" id="KW-1185">Reference proteome</keyword>
<dbReference type="GO" id="GO:0046872">
    <property type="term" value="F:metal ion binding"/>
    <property type="evidence" value="ECO:0007669"/>
    <property type="project" value="UniProtKB-KW"/>
</dbReference>
<dbReference type="PROSITE" id="PS50249">
    <property type="entry name" value="MPN"/>
    <property type="match status" value="1"/>
</dbReference>
<reference evidence="7 8" key="1">
    <citation type="submission" date="2018-05" db="EMBL/GenBank/DDBJ databases">
        <title>Genomic Encyclopedia of Archaeal and Bacterial Type Strains, Phase II (KMG-II): from individual species to whole genera.</title>
        <authorList>
            <person name="Goeker M."/>
        </authorList>
    </citation>
    <scope>NUCLEOTIDE SEQUENCE [LARGE SCALE GENOMIC DNA]</scope>
    <source>
        <strain evidence="7 8">DSM 19975</strain>
    </source>
</reference>
<evidence type="ECO:0000256" key="2">
    <source>
        <dbReference type="ARBA" id="ARBA00022723"/>
    </source>
</evidence>
<evidence type="ECO:0000259" key="6">
    <source>
        <dbReference type="PROSITE" id="PS50249"/>
    </source>
</evidence>
<keyword evidence="1" id="KW-0645">Protease</keyword>
<dbReference type="InterPro" id="IPR020891">
    <property type="entry name" value="UPF0758_CS"/>
</dbReference>
<dbReference type="PROSITE" id="PS01302">
    <property type="entry name" value="UPF0758"/>
    <property type="match status" value="1"/>
</dbReference>
<evidence type="ECO:0000313" key="7">
    <source>
        <dbReference type="EMBL" id="PWK72559.1"/>
    </source>
</evidence>
<dbReference type="Proteomes" id="UP000245678">
    <property type="component" value="Unassembled WGS sequence"/>
</dbReference>
<dbReference type="CDD" id="cd08071">
    <property type="entry name" value="MPN_DUF2466"/>
    <property type="match status" value="1"/>
</dbReference>
<proteinExistence type="predicted"/>
<keyword evidence="2" id="KW-0479">Metal-binding</keyword>
<evidence type="ECO:0000256" key="1">
    <source>
        <dbReference type="ARBA" id="ARBA00022670"/>
    </source>
</evidence>
<dbReference type="EMBL" id="QGHA01000012">
    <property type="protein sequence ID" value="PWK72559.1"/>
    <property type="molecule type" value="Genomic_DNA"/>
</dbReference>
<evidence type="ECO:0000256" key="4">
    <source>
        <dbReference type="ARBA" id="ARBA00022833"/>
    </source>
</evidence>